<reference evidence="1 2" key="1">
    <citation type="submission" date="2019-11" db="EMBL/GenBank/DDBJ databases">
        <title>Comparative genomics of hydrocarbon-degrading Desulfosarcina strains.</title>
        <authorList>
            <person name="Watanabe M."/>
            <person name="Kojima H."/>
            <person name="Fukui M."/>
        </authorList>
    </citation>
    <scope>NUCLEOTIDE SEQUENCE [LARGE SCALE GENOMIC DNA]</scope>
    <source>
        <strain evidence="1 2">PP31</strain>
    </source>
</reference>
<evidence type="ECO:0000313" key="2">
    <source>
        <dbReference type="Proteomes" id="UP000427769"/>
    </source>
</evidence>
<dbReference type="KEGG" id="dwd:DSCW_36130"/>
<dbReference type="EMBL" id="AP021875">
    <property type="protein sequence ID" value="BBO76196.1"/>
    <property type="molecule type" value="Genomic_DNA"/>
</dbReference>
<protein>
    <submittedName>
        <fullName evidence="1">Uncharacterized protein</fullName>
    </submittedName>
</protein>
<dbReference type="Proteomes" id="UP000427769">
    <property type="component" value="Chromosome"/>
</dbReference>
<organism evidence="1 2">
    <name type="scientific">Desulfosarcina widdelii</name>
    <dbReference type="NCBI Taxonomy" id="947919"/>
    <lineage>
        <taxon>Bacteria</taxon>
        <taxon>Pseudomonadati</taxon>
        <taxon>Thermodesulfobacteriota</taxon>
        <taxon>Desulfobacteria</taxon>
        <taxon>Desulfobacterales</taxon>
        <taxon>Desulfosarcinaceae</taxon>
        <taxon>Desulfosarcina</taxon>
    </lineage>
</organism>
<dbReference type="AlphaFoldDB" id="A0A5K7Z378"/>
<accession>A0A5K7Z378</accession>
<dbReference type="RefSeq" id="WP_155305048.1">
    <property type="nucleotide sequence ID" value="NZ_AP021875.1"/>
</dbReference>
<proteinExistence type="predicted"/>
<sequence length="86" mass="9684">MEIITYASASDNIVTVSISKKYGEKFTFLDFMKTGTTVTVIDLSISSIYLIVSLPHNIVNLELIDRLIIEDGEINIKDISNYRINV</sequence>
<evidence type="ECO:0000313" key="1">
    <source>
        <dbReference type="EMBL" id="BBO76196.1"/>
    </source>
</evidence>
<name>A0A5K7Z378_9BACT</name>
<keyword evidence="2" id="KW-1185">Reference proteome</keyword>
<gene>
    <name evidence="1" type="ORF">DSCW_36130</name>
</gene>